<dbReference type="InterPro" id="IPR002909">
    <property type="entry name" value="IPT_dom"/>
</dbReference>
<feature type="transmembrane region" description="Helical" evidence="10">
    <location>
        <begin position="728"/>
        <end position="749"/>
    </location>
</feature>
<feature type="transmembrane region" description="Helical" evidence="10">
    <location>
        <begin position="693"/>
        <end position="716"/>
    </location>
</feature>
<dbReference type="InterPro" id="IPR014756">
    <property type="entry name" value="Ig_E-set"/>
</dbReference>
<dbReference type="Pfam" id="PF00003">
    <property type="entry name" value="7tm_3"/>
    <property type="match status" value="1"/>
</dbReference>
<dbReference type="EMBL" id="KE346360">
    <property type="protein sequence ID" value="KJE88575.1"/>
    <property type="molecule type" value="Genomic_DNA"/>
</dbReference>
<evidence type="ECO:0000256" key="9">
    <source>
        <dbReference type="SAM" id="MobiDB-lite"/>
    </source>
</evidence>
<name>A0A0D2WGM3_CAPO3</name>
<dbReference type="Pfam" id="PF13385">
    <property type="entry name" value="Laminin_G_3"/>
    <property type="match status" value="1"/>
</dbReference>
<evidence type="ECO:0000256" key="7">
    <source>
        <dbReference type="ARBA" id="ARBA00023180"/>
    </source>
</evidence>
<keyword evidence="3 10" id="KW-1133">Transmembrane helix</keyword>
<keyword evidence="6" id="KW-0675">Receptor</keyword>
<feature type="region of interest" description="Disordered" evidence="9">
    <location>
        <begin position="945"/>
        <end position="1022"/>
    </location>
</feature>
<feature type="compositionally biased region" description="Polar residues" evidence="9">
    <location>
        <begin position="947"/>
        <end position="957"/>
    </location>
</feature>
<evidence type="ECO:0000256" key="1">
    <source>
        <dbReference type="ARBA" id="ARBA00004141"/>
    </source>
</evidence>
<evidence type="ECO:0000256" key="10">
    <source>
        <dbReference type="SAM" id="Phobius"/>
    </source>
</evidence>
<dbReference type="SMART" id="SM00429">
    <property type="entry name" value="IPT"/>
    <property type="match status" value="2"/>
</dbReference>
<keyword evidence="14" id="KW-1185">Reference proteome</keyword>
<evidence type="ECO:0000256" key="2">
    <source>
        <dbReference type="ARBA" id="ARBA00022692"/>
    </source>
</evidence>
<keyword evidence="11" id="KW-0732">Signal</keyword>
<evidence type="ECO:0000313" key="13">
    <source>
        <dbReference type="EMBL" id="KJE88575.1"/>
    </source>
</evidence>
<dbReference type="PhylomeDB" id="A0A0D2WGM3"/>
<dbReference type="SUPFAM" id="SSF81296">
    <property type="entry name" value="E set domains"/>
    <property type="match status" value="2"/>
</dbReference>
<keyword evidence="5 10" id="KW-0472">Membrane</keyword>
<dbReference type="InParanoid" id="A0A0D2WGM3"/>
<dbReference type="InterPro" id="IPR013783">
    <property type="entry name" value="Ig-like_fold"/>
</dbReference>
<dbReference type="InterPro" id="IPR013320">
    <property type="entry name" value="ConA-like_dom_sf"/>
</dbReference>
<evidence type="ECO:0000259" key="12">
    <source>
        <dbReference type="PROSITE" id="PS50259"/>
    </source>
</evidence>
<feature type="compositionally biased region" description="Low complexity" evidence="9">
    <location>
        <begin position="958"/>
        <end position="967"/>
    </location>
</feature>
<evidence type="ECO:0000256" key="11">
    <source>
        <dbReference type="SAM" id="SignalP"/>
    </source>
</evidence>
<feature type="domain" description="G-protein coupled receptors family 3 profile" evidence="12">
    <location>
        <begin position="692"/>
        <end position="952"/>
    </location>
</feature>
<dbReference type="CDD" id="cd00102">
    <property type="entry name" value="IPT"/>
    <property type="match status" value="2"/>
</dbReference>
<feature type="transmembrane region" description="Helical" evidence="10">
    <location>
        <begin position="761"/>
        <end position="781"/>
    </location>
</feature>
<dbReference type="GO" id="GO:0038039">
    <property type="term" value="C:G protein-coupled receptor heterodimeric complex"/>
    <property type="evidence" value="ECO:0007669"/>
    <property type="project" value="TreeGrafter"/>
</dbReference>
<protein>
    <recommendedName>
        <fullName evidence="12">G-protein coupled receptors family 3 profile domain-containing protein</fullName>
    </recommendedName>
</protein>
<dbReference type="eggNOG" id="KOG1055">
    <property type="taxonomic scope" value="Eukaryota"/>
</dbReference>
<reference evidence="14" key="1">
    <citation type="submission" date="2011-02" db="EMBL/GenBank/DDBJ databases">
        <title>The Genome Sequence of Capsaspora owczarzaki ATCC 30864.</title>
        <authorList>
            <person name="Russ C."/>
            <person name="Cuomo C."/>
            <person name="Burger G."/>
            <person name="Gray M.W."/>
            <person name="Holland P.W.H."/>
            <person name="King N."/>
            <person name="Lang F.B.F."/>
            <person name="Roger A.J."/>
            <person name="Ruiz-Trillo I."/>
            <person name="Young S.K."/>
            <person name="Zeng Q."/>
            <person name="Gargeya S."/>
            <person name="Alvarado L."/>
            <person name="Berlin A."/>
            <person name="Chapman S.B."/>
            <person name="Chen Z."/>
            <person name="Freedman E."/>
            <person name="Gellesch M."/>
            <person name="Goldberg J."/>
            <person name="Griggs A."/>
            <person name="Gujja S."/>
            <person name="Heilman E."/>
            <person name="Heiman D."/>
            <person name="Howarth C."/>
            <person name="Mehta T."/>
            <person name="Neiman D."/>
            <person name="Pearson M."/>
            <person name="Roberts A."/>
            <person name="Saif S."/>
            <person name="Shea T."/>
            <person name="Shenoy N."/>
            <person name="Sisk P."/>
            <person name="Stolte C."/>
            <person name="Sykes S."/>
            <person name="White J."/>
            <person name="Yandava C."/>
            <person name="Haas B."/>
            <person name="Nusbaum C."/>
            <person name="Birren B."/>
        </authorList>
    </citation>
    <scope>NUCLEOTIDE SEQUENCE</scope>
    <source>
        <strain evidence="14">ATCC 30864</strain>
    </source>
</reference>
<feature type="transmembrane region" description="Helical" evidence="10">
    <location>
        <begin position="802"/>
        <end position="825"/>
    </location>
</feature>
<feature type="transmembrane region" description="Helical" evidence="10">
    <location>
        <begin position="845"/>
        <end position="866"/>
    </location>
</feature>
<sequence length="1022" mass="110914">MAHRIPVTLWKSLMLVALCVVVAKDFAGASALRVDAAQPNCLSSTPGEGVTVVVSGDFGPSAPVPASNLMCLLGSSAQSALAGTWISSTRVQCDLPAANAMPASVDFVLRDYTYQLLPAKYMQLRITLDSNATRVPGWLPVFTPPATSLSGLVPDRGPIGGNTHVTVSSVGAIDNRDLRCKFGTVETNGNFIDATSYHCTSATVGSPGLVDVELKTEPTQMSMGVYLDGVDDYGVAPIPVAELSLNMTFETWWRPAEIRGRLQALIQSCVPGETPETNCEFWITVARPSATDPNLSAFGFGHEFYNGQNQEDNYYVLPLSAQSQWQHVSVVREIWDPTLAVCSTAGCPAIGEYRVYWNGELAGEPYQFTVNTMNGTTNTYVGALYTTSFFKGVIDDVRIVDYPKTQAQVQQGMHDVYTGYEPGTIVSWDFEPNHQVFSVTSYQSDMVTPHQYTNFITTPSNPTVPYQLNMGGGTALFAGQIVQAVAFAEFPAAPSGLQFLYYTPETITDFAPQHGRTSGGTVVTVYGTGFLNSTYLSCRFGLADPTPANFINSTTLTCISPAYSICSQGSESLVIQLFVSNNNQQFVVAAANFTYYQPATIQSVSPTQAPLTSTFPVTIFGSGFISTPEFRCLFGSHASVPLSITPTQVVCYPPPADSGEIVVVSVTMEGQTSPASQVIFTLFDQWSVVETTAVGIAIFMGICFAIVVFVHIWLFVHRNDKAVKASAPLFGQFILFGAYLGFGAVSAFFATPTDASCTVGIWFVFLSFSFMFASLFIKNWRIQHIFNNKKLDKAASKNLTDLRLSIALFFVVGIMIIILAVWTGTADDKVQIDDEGFASCYVNPTFQGILFAYMGVMMLFGIILAIRTRNIKEDAFNESRLISVAIYNVSFVTIIMIPLVTFTTDVRALLVMKSVGILFAVMVTVGLLFFPKIWQAAIHQRRVARMRNSSDQNTPGPTNSNTNAASARAGGINSPRGSQNNEGSQTRQTHSHVSHPSSDEAAVDMMQLPMSEFKSPSEQLRA</sequence>
<feature type="compositionally biased region" description="Polar residues" evidence="9">
    <location>
        <begin position="975"/>
        <end position="988"/>
    </location>
</feature>
<dbReference type="Proteomes" id="UP000008743">
    <property type="component" value="Unassembled WGS sequence"/>
</dbReference>
<keyword evidence="7" id="KW-0325">Glycoprotein</keyword>
<evidence type="ECO:0000256" key="8">
    <source>
        <dbReference type="ARBA" id="ARBA00023224"/>
    </source>
</evidence>
<dbReference type="Pfam" id="PF01833">
    <property type="entry name" value="TIG"/>
    <property type="match status" value="3"/>
</dbReference>
<evidence type="ECO:0000256" key="4">
    <source>
        <dbReference type="ARBA" id="ARBA00023040"/>
    </source>
</evidence>
<comment type="subcellular location">
    <subcellularLocation>
        <location evidence="1">Membrane</location>
        <topology evidence="1">Multi-pass membrane protein</topology>
    </subcellularLocation>
</comment>
<dbReference type="OrthoDB" id="2129233at2759"/>
<feature type="transmembrane region" description="Helical" evidence="10">
    <location>
        <begin position="908"/>
        <end position="930"/>
    </location>
</feature>
<dbReference type="PANTHER" id="PTHR10519:SF20">
    <property type="entry name" value="G-PROTEIN COUPLED RECEPTOR 156-RELATED"/>
    <property type="match status" value="1"/>
</dbReference>
<dbReference type="PROSITE" id="PS50259">
    <property type="entry name" value="G_PROTEIN_RECEP_F3_4"/>
    <property type="match status" value="1"/>
</dbReference>
<dbReference type="PANTHER" id="PTHR10519">
    <property type="entry name" value="GABA-B RECEPTOR"/>
    <property type="match status" value="1"/>
</dbReference>
<dbReference type="AlphaFoldDB" id="A0A0D2WGM3"/>
<dbReference type="Gene3D" id="2.60.40.10">
    <property type="entry name" value="Immunoglobulins"/>
    <property type="match status" value="3"/>
</dbReference>
<keyword evidence="2 10" id="KW-0812">Transmembrane</keyword>
<dbReference type="Gene3D" id="2.60.120.200">
    <property type="match status" value="1"/>
</dbReference>
<dbReference type="InterPro" id="IPR017978">
    <property type="entry name" value="GPCR_3_C"/>
</dbReference>
<organism evidence="13 14">
    <name type="scientific">Capsaspora owczarzaki (strain ATCC 30864)</name>
    <dbReference type="NCBI Taxonomy" id="595528"/>
    <lineage>
        <taxon>Eukaryota</taxon>
        <taxon>Filasterea</taxon>
        <taxon>Capsaspora</taxon>
    </lineage>
</organism>
<evidence type="ECO:0000256" key="6">
    <source>
        <dbReference type="ARBA" id="ARBA00023170"/>
    </source>
</evidence>
<evidence type="ECO:0000256" key="5">
    <source>
        <dbReference type="ARBA" id="ARBA00023136"/>
    </source>
</evidence>
<dbReference type="GO" id="GO:0004965">
    <property type="term" value="F:G protein-coupled GABA receptor activity"/>
    <property type="evidence" value="ECO:0007669"/>
    <property type="project" value="InterPro"/>
</dbReference>
<dbReference type="GO" id="GO:0007214">
    <property type="term" value="P:gamma-aminobutyric acid signaling pathway"/>
    <property type="evidence" value="ECO:0007669"/>
    <property type="project" value="TreeGrafter"/>
</dbReference>
<dbReference type="STRING" id="595528.A0A0D2WGM3"/>
<dbReference type="CDD" id="cd15047">
    <property type="entry name" value="7tmC_GABA-B-like"/>
    <property type="match status" value="1"/>
</dbReference>
<evidence type="ECO:0000256" key="3">
    <source>
        <dbReference type="ARBA" id="ARBA00022989"/>
    </source>
</evidence>
<accession>A0A0D2WGM3</accession>
<dbReference type="InterPro" id="IPR002455">
    <property type="entry name" value="GPCR3_GABA-B"/>
</dbReference>
<evidence type="ECO:0000313" key="14">
    <source>
        <dbReference type="Proteomes" id="UP000008743"/>
    </source>
</evidence>
<keyword evidence="8" id="KW-0807">Transducer</keyword>
<proteinExistence type="predicted"/>
<dbReference type="RefSeq" id="XP_004365084.1">
    <property type="nucleotide sequence ID" value="XM_004365027.1"/>
</dbReference>
<gene>
    <name evidence="13" type="ORF">CAOG_000213</name>
</gene>
<feature type="transmembrane region" description="Helical" evidence="10">
    <location>
        <begin position="881"/>
        <end position="902"/>
    </location>
</feature>
<keyword evidence="4" id="KW-0297">G-protein coupled receptor</keyword>
<feature type="chain" id="PRO_5002254359" description="G-protein coupled receptors family 3 profile domain-containing protein" evidence="11">
    <location>
        <begin position="32"/>
        <end position="1022"/>
    </location>
</feature>
<feature type="signal peptide" evidence="11">
    <location>
        <begin position="1"/>
        <end position="31"/>
    </location>
</feature>
<dbReference type="SUPFAM" id="SSF49899">
    <property type="entry name" value="Concanavalin A-like lectins/glucanases"/>
    <property type="match status" value="1"/>
</dbReference>